<sequence>MSENKNLPQTFSIENFNVNALEEVKNKREAQLKIVEDNPYTEITDTETYTTAKKHRTAYVTARTSLTKEKKVVIDKVKEKITKPISDLYDEFIDITKPHEEKQQKEVTRWEDIKENERLAKLQIEEDRKQAHRDNIKTIATTVSEEIKNLDYNASLTYEVKPLLNGEEVSPDSFEEFKGDLLGELESLKFLLSSKKDTLKEQEDLRVERERLENERKENERISGHKQAIQDYYNCWINRIYSVTFENFKALKSFFNKESPIRVDEFQKEYAAKRAELVKEFEQRETLLNNQEQQRIELEKQRQKQEAEAKRIAEENAKKQAEIEATQKAEQERIQAENKRLEEEKQALQKEKDELLKSQRIQTLKNLGFDDDLVLDTENVKIILEESQLLCSEEEFTTFIQETEERLAFVPPGLEGVPTKTTFTETKHFSICSIKRIEDDIQEAEYEEPSLMHLESIQDGNLNLVMLNDYQEEMQTLLNDFCDYCLSKHGHIDQEFIVEFLTRE</sequence>
<evidence type="ECO:0000256" key="2">
    <source>
        <dbReference type="SAM" id="MobiDB-lite"/>
    </source>
</evidence>
<dbReference type="EMBL" id="CP068108">
    <property type="protein sequence ID" value="QQT98922.1"/>
    <property type="molecule type" value="Genomic_DNA"/>
</dbReference>
<proteinExistence type="predicted"/>
<reference evidence="3 4" key="1">
    <citation type="submission" date="2021-01" db="EMBL/GenBank/DDBJ databases">
        <title>FDA dAtabase for Regulatory Grade micrObial Sequences (FDA-ARGOS): Supporting development and validation of Infectious Disease Dx tests.</title>
        <authorList>
            <person name="Sproer C."/>
            <person name="Gronow S."/>
            <person name="Severitt S."/>
            <person name="Schroder I."/>
            <person name="Tallon L."/>
            <person name="Sadzewicz L."/>
            <person name="Zhao X."/>
            <person name="Boylan J."/>
            <person name="Ott S."/>
            <person name="Bowen H."/>
            <person name="Vavikolanu K."/>
            <person name="Mehta A."/>
            <person name="Aluvathingal J."/>
            <person name="Nadendla S."/>
            <person name="Lowell S."/>
            <person name="Myers T."/>
            <person name="Yan Y."/>
            <person name="Sichtig H."/>
        </authorList>
    </citation>
    <scope>NUCLEOTIDE SEQUENCE [LARGE SCALE GENOMIC DNA]</scope>
    <source>
        <strain evidence="3 4">FDAARGOS_1131</strain>
    </source>
</reference>
<keyword evidence="1" id="KW-0175">Coiled coil</keyword>
<organism evidence="3 4">
    <name type="scientific">Myroides odoratus</name>
    <name type="common">Flavobacterium odoratum</name>
    <dbReference type="NCBI Taxonomy" id="256"/>
    <lineage>
        <taxon>Bacteria</taxon>
        <taxon>Pseudomonadati</taxon>
        <taxon>Bacteroidota</taxon>
        <taxon>Flavobacteriia</taxon>
        <taxon>Flavobacteriales</taxon>
        <taxon>Flavobacteriaceae</taxon>
        <taxon>Myroides</taxon>
    </lineage>
</organism>
<evidence type="ECO:0000313" key="3">
    <source>
        <dbReference type="EMBL" id="QQT98922.1"/>
    </source>
</evidence>
<dbReference type="OrthoDB" id="1250711at2"/>
<gene>
    <name evidence="3" type="ORF">I6I88_11925</name>
</gene>
<dbReference type="RefSeq" id="WP_002986278.1">
    <property type="nucleotide sequence ID" value="NZ_CP068108.1"/>
</dbReference>
<name>A0A9Q7E7T5_MYROD</name>
<accession>A0A9Q7E7T5</accession>
<dbReference type="AlphaFoldDB" id="A0A9Q7E7T5"/>
<dbReference type="GeneID" id="93528371"/>
<protein>
    <submittedName>
        <fullName evidence="3">Cell envelope integrity protein TolA</fullName>
    </submittedName>
</protein>
<dbReference type="Proteomes" id="UP000596202">
    <property type="component" value="Chromosome"/>
</dbReference>
<feature type="region of interest" description="Disordered" evidence="2">
    <location>
        <begin position="307"/>
        <end position="331"/>
    </location>
</feature>
<evidence type="ECO:0000313" key="4">
    <source>
        <dbReference type="Proteomes" id="UP000596202"/>
    </source>
</evidence>
<evidence type="ECO:0000256" key="1">
    <source>
        <dbReference type="SAM" id="Coils"/>
    </source>
</evidence>
<feature type="coiled-coil region" evidence="1">
    <location>
        <begin position="195"/>
        <end position="222"/>
    </location>
</feature>